<feature type="region of interest" description="Disordered" evidence="1">
    <location>
        <begin position="1"/>
        <end position="78"/>
    </location>
</feature>
<accession>A0A4V4HNV7</accession>
<keyword evidence="2" id="KW-0472">Membrane</keyword>
<organism evidence="3 4">
    <name type="scientific">Glycomyces paridis</name>
    <dbReference type="NCBI Taxonomy" id="2126555"/>
    <lineage>
        <taxon>Bacteria</taxon>
        <taxon>Bacillati</taxon>
        <taxon>Actinomycetota</taxon>
        <taxon>Actinomycetes</taxon>
        <taxon>Glycomycetales</taxon>
        <taxon>Glycomycetaceae</taxon>
        <taxon>Glycomyces</taxon>
    </lineage>
</organism>
<feature type="transmembrane region" description="Helical" evidence="2">
    <location>
        <begin position="298"/>
        <end position="318"/>
    </location>
</feature>
<feature type="transmembrane region" description="Helical" evidence="2">
    <location>
        <begin position="324"/>
        <end position="342"/>
    </location>
</feature>
<feature type="compositionally biased region" description="Pro residues" evidence="1">
    <location>
        <begin position="30"/>
        <end position="39"/>
    </location>
</feature>
<feature type="transmembrane region" description="Helical" evidence="2">
    <location>
        <begin position="158"/>
        <end position="174"/>
    </location>
</feature>
<protein>
    <submittedName>
        <fullName evidence="3">Uncharacterized protein</fullName>
    </submittedName>
</protein>
<dbReference type="AlphaFoldDB" id="A0A4V4HNV7"/>
<feature type="compositionally biased region" description="Low complexity" evidence="1">
    <location>
        <begin position="66"/>
        <end position="75"/>
    </location>
</feature>
<reference evidence="3 4" key="1">
    <citation type="journal article" date="2018" name="Int. J. Syst. Evol. Microbiol.">
        <title>Glycomyces paridis sp. nov., isolated from the medicinal plant Paris polyphylla.</title>
        <authorList>
            <person name="Fang X.M."/>
            <person name="Bai J.L."/>
            <person name="Su J."/>
            <person name="Zhao L.L."/>
            <person name="Liu H.Y."/>
            <person name="Ma B.P."/>
            <person name="Zhang Y.Q."/>
            <person name="Yu L.Y."/>
        </authorList>
    </citation>
    <scope>NUCLEOTIDE SEQUENCE [LARGE SCALE GENOMIC DNA]</scope>
    <source>
        <strain evidence="3 4">CPCC 204357</strain>
    </source>
</reference>
<evidence type="ECO:0000313" key="3">
    <source>
        <dbReference type="EMBL" id="THV27546.1"/>
    </source>
</evidence>
<feature type="compositionally biased region" description="Pro residues" evidence="1">
    <location>
        <begin position="1"/>
        <end position="22"/>
    </location>
</feature>
<dbReference type="Proteomes" id="UP000305792">
    <property type="component" value="Unassembled WGS sequence"/>
</dbReference>
<evidence type="ECO:0000256" key="1">
    <source>
        <dbReference type="SAM" id="MobiDB-lite"/>
    </source>
</evidence>
<name>A0A4V4HNV7_9ACTN</name>
<feature type="transmembrane region" description="Helical" evidence="2">
    <location>
        <begin position="265"/>
        <end position="286"/>
    </location>
</feature>
<evidence type="ECO:0000313" key="4">
    <source>
        <dbReference type="Proteomes" id="UP000305792"/>
    </source>
</evidence>
<dbReference type="RefSeq" id="WP_136530352.1">
    <property type="nucleotide sequence ID" value="NZ_STGX01000010.1"/>
</dbReference>
<keyword evidence="2" id="KW-0812">Transmembrane</keyword>
<proteinExistence type="predicted"/>
<gene>
    <name evidence="3" type="ORF">E9998_14125</name>
</gene>
<feature type="transmembrane region" description="Helical" evidence="2">
    <location>
        <begin position="126"/>
        <end position="146"/>
    </location>
</feature>
<dbReference type="EMBL" id="STGX01000010">
    <property type="protein sequence ID" value="THV27546.1"/>
    <property type="molecule type" value="Genomic_DNA"/>
</dbReference>
<keyword evidence="4" id="KW-1185">Reference proteome</keyword>
<feature type="transmembrane region" description="Helical" evidence="2">
    <location>
        <begin position="180"/>
        <end position="200"/>
    </location>
</feature>
<sequence>MNPDPAPEPEPTIEPETPSGPEPEPDPEPTPDATSPPGPISAQAAVRTQPEDSAPPSARAPVPDQAAAPTPTPATEPERARAPWQIVLGVAALWFYVVVGIGYAAYNAILVRISFDSAAGRHYGALSLFLAVPSVVLALVVGILAVKLWTGSESARRALLIGGTIVLGFAIVEAELGDGYLLAFSIVLVAPIYRLLPTAAARAWCDPASDSHSSRIAPGPAAPYAVVITLAALWIVAGILLYTSFFALTMLSADLSDYIDGASAATFPLLGVAFLSALHLVFAAALTGRSNFGRIGTITLMSLYAAALGAVAVLAIPTEGFETWATRLALALIPLAFTWALLTGPARTWCQRT</sequence>
<keyword evidence="2" id="KW-1133">Transmembrane helix</keyword>
<feature type="transmembrane region" description="Helical" evidence="2">
    <location>
        <begin position="221"/>
        <end position="245"/>
    </location>
</feature>
<comment type="caution">
    <text evidence="3">The sequence shown here is derived from an EMBL/GenBank/DDBJ whole genome shotgun (WGS) entry which is preliminary data.</text>
</comment>
<evidence type="ECO:0000256" key="2">
    <source>
        <dbReference type="SAM" id="Phobius"/>
    </source>
</evidence>
<feature type="transmembrane region" description="Helical" evidence="2">
    <location>
        <begin position="86"/>
        <end position="106"/>
    </location>
</feature>